<comment type="subcellular location">
    <subcellularLocation>
        <location evidence="1">Nucleus</location>
    </subcellularLocation>
</comment>
<evidence type="ECO:0000256" key="5">
    <source>
        <dbReference type="ARBA" id="ARBA00023242"/>
    </source>
</evidence>
<dbReference type="SUPFAM" id="SSF53098">
    <property type="entry name" value="Ribonuclease H-like"/>
    <property type="match status" value="1"/>
</dbReference>
<evidence type="ECO:0000313" key="8">
    <source>
        <dbReference type="EMBL" id="KJZ68327.1"/>
    </source>
</evidence>
<name>A0A0F7ZW44_9HYPO</name>
<dbReference type="PANTHER" id="PTHR46481">
    <property type="entry name" value="ZINC FINGER BED DOMAIN-CONTAINING PROTEIN 4"/>
    <property type="match status" value="1"/>
</dbReference>
<dbReference type="AlphaFoldDB" id="A0A0F7ZW44"/>
<feature type="compositionally biased region" description="Low complexity" evidence="6">
    <location>
        <begin position="7"/>
        <end position="29"/>
    </location>
</feature>
<evidence type="ECO:0000256" key="6">
    <source>
        <dbReference type="SAM" id="MobiDB-lite"/>
    </source>
</evidence>
<proteinExistence type="predicted"/>
<keyword evidence="2" id="KW-0479">Metal-binding</keyword>
<gene>
    <name evidence="8" type="ORF">HIM_12282</name>
</gene>
<evidence type="ECO:0000259" key="7">
    <source>
        <dbReference type="Pfam" id="PF05699"/>
    </source>
</evidence>
<dbReference type="GO" id="GO:0008270">
    <property type="term" value="F:zinc ion binding"/>
    <property type="evidence" value="ECO:0007669"/>
    <property type="project" value="UniProtKB-KW"/>
</dbReference>
<dbReference type="GO" id="GO:0005634">
    <property type="term" value="C:nucleus"/>
    <property type="evidence" value="ECO:0007669"/>
    <property type="project" value="UniProtKB-SubCell"/>
</dbReference>
<accession>A0A0F7ZW44</accession>
<dbReference type="Proteomes" id="UP000054481">
    <property type="component" value="Unassembled WGS sequence"/>
</dbReference>
<evidence type="ECO:0000256" key="3">
    <source>
        <dbReference type="ARBA" id="ARBA00022771"/>
    </source>
</evidence>
<reference evidence="8 9" key="1">
    <citation type="journal article" date="2014" name="Genome Biol. Evol.">
        <title>Comparative genomics and transcriptomics analyses reveal divergent lifestyle features of nematode endoparasitic fungus Hirsutella minnesotensis.</title>
        <authorList>
            <person name="Lai Y."/>
            <person name="Liu K."/>
            <person name="Zhang X."/>
            <person name="Zhang X."/>
            <person name="Li K."/>
            <person name="Wang N."/>
            <person name="Shu C."/>
            <person name="Wu Y."/>
            <person name="Wang C."/>
            <person name="Bushley K.E."/>
            <person name="Xiang M."/>
            <person name="Liu X."/>
        </authorList>
    </citation>
    <scope>NUCLEOTIDE SEQUENCE [LARGE SCALE GENOMIC DNA]</scope>
    <source>
        <strain evidence="8 9">3608</strain>
    </source>
</reference>
<evidence type="ECO:0000256" key="4">
    <source>
        <dbReference type="ARBA" id="ARBA00022833"/>
    </source>
</evidence>
<dbReference type="OrthoDB" id="4924145at2759"/>
<dbReference type="InterPro" id="IPR012337">
    <property type="entry name" value="RNaseH-like_sf"/>
</dbReference>
<feature type="domain" description="HAT C-terminal dimerisation" evidence="7">
    <location>
        <begin position="599"/>
        <end position="679"/>
    </location>
</feature>
<dbReference type="PANTHER" id="PTHR46481:SF10">
    <property type="entry name" value="ZINC FINGER BED DOMAIN-CONTAINING PROTEIN 39"/>
    <property type="match status" value="1"/>
</dbReference>
<keyword evidence="4" id="KW-0862">Zinc</keyword>
<dbReference type="InterPro" id="IPR008906">
    <property type="entry name" value="HATC_C_dom"/>
</dbReference>
<protein>
    <recommendedName>
        <fullName evidence="7">HAT C-terminal dimerisation domain-containing protein</fullName>
    </recommendedName>
</protein>
<dbReference type="Pfam" id="PF05699">
    <property type="entry name" value="Dimer_Tnp_hAT"/>
    <property type="match status" value="1"/>
</dbReference>
<keyword evidence="5" id="KW-0539">Nucleus</keyword>
<sequence>MYDFTRAGATSHASDTTASTSQTSSPSSTLNGCRQHTSPVWQYCRREEGKGSTAAWTDATGTKWWHCQPCWSKKKAKKYNYSGGSSAIVNHLRKEHRIILPGRQENKRQVTESRLGDITAFLADEAHVSKKRKTTAAENALDQSTFRELYCRYVVACSLPFTHVEQPAFRDLVQYICPAANDLLPTSGSTIRNDLQRGYDSKREFVRRALQNALSSIHIVPDNWTSPNHLGVIGFTVQFVTEDHGLLSLVVRIKELQGQHSGENMAEAIMEFVREFGIASKIGYFMMDNASNMNTMIDKVSDGLESEFDVFYDPLQHRLRCFGHIINLAVMEFLIGERPRTVDPYHGPSKDEIEQWRAKGAIGKVHNIVVFITWTPQRLRRFADLSDGLHLRRDNDTRWNSWYSMVEWVLRPRIRQAITVFCSEEPALQDDALQPCDWIVLAEIHKFLEPFHDATIANESFKNSISDVLPTMDYLLHHIEAAKSTTDIPHLATMMEMAWAKLADYYELTEDSPVYSAATVLNPSLKWTYMEKTWEDRQDWIERAKARVGQLWRDEYKPATQCCDIRQIPEQMPHTRRPNGYKAWMKEQKATIFSMDDDEYDVYCREPVMMVPDPLKWWLDPAQRRRFPGLSLMAIDILSIASMSAETERLFSKAKLSVTDQRGSMNVETLNLLECLRSWDASALILPTECQYINGDRDSSERFGSEA</sequence>
<organism evidence="8 9">
    <name type="scientific">Hirsutella minnesotensis 3608</name>
    <dbReference type="NCBI Taxonomy" id="1043627"/>
    <lineage>
        <taxon>Eukaryota</taxon>
        <taxon>Fungi</taxon>
        <taxon>Dikarya</taxon>
        <taxon>Ascomycota</taxon>
        <taxon>Pezizomycotina</taxon>
        <taxon>Sordariomycetes</taxon>
        <taxon>Hypocreomycetidae</taxon>
        <taxon>Hypocreales</taxon>
        <taxon>Ophiocordycipitaceae</taxon>
        <taxon>Hirsutella</taxon>
    </lineage>
</organism>
<keyword evidence="3" id="KW-0863">Zinc-finger</keyword>
<feature type="region of interest" description="Disordered" evidence="6">
    <location>
        <begin position="1"/>
        <end position="34"/>
    </location>
</feature>
<evidence type="ECO:0000256" key="2">
    <source>
        <dbReference type="ARBA" id="ARBA00022723"/>
    </source>
</evidence>
<evidence type="ECO:0000313" key="9">
    <source>
        <dbReference type="Proteomes" id="UP000054481"/>
    </source>
</evidence>
<dbReference type="EMBL" id="KQ030930">
    <property type="protein sequence ID" value="KJZ68327.1"/>
    <property type="molecule type" value="Genomic_DNA"/>
</dbReference>
<dbReference type="InterPro" id="IPR052035">
    <property type="entry name" value="ZnF_BED_domain_contain"/>
</dbReference>
<keyword evidence="9" id="KW-1185">Reference proteome</keyword>
<evidence type="ECO:0000256" key="1">
    <source>
        <dbReference type="ARBA" id="ARBA00004123"/>
    </source>
</evidence>
<dbReference type="GO" id="GO:0046983">
    <property type="term" value="F:protein dimerization activity"/>
    <property type="evidence" value="ECO:0007669"/>
    <property type="project" value="InterPro"/>
</dbReference>